<dbReference type="Pfam" id="PF15615">
    <property type="entry name" value="TerB_C"/>
    <property type="match status" value="1"/>
</dbReference>
<keyword evidence="3 6" id="KW-1133">Transmembrane helix</keyword>
<dbReference type="AlphaFoldDB" id="A0A410QD37"/>
<evidence type="ECO:0000256" key="4">
    <source>
        <dbReference type="ARBA" id="ARBA00023136"/>
    </source>
</evidence>
<dbReference type="Proteomes" id="UP000287969">
    <property type="component" value="Chromosome"/>
</dbReference>
<dbReference type="GO" id="GO:0016020">
    <property type="term" value="C:membrane"/>
    <property type="evidence" value="ECO:0007669"/>
    <property type="project" value="UniProtKB-SubCell"/>
</dbReference>
<evidence type="ECO:0000259" key="8">
    <source>
        <dbReference type="Pfam" id="PF15615"/>
    </source>
</evidence>
<name>A0A410QD37_9FIRM</name>
<sequence>MRFGKKENYFVSITEFKEINRNPLMAGILSMFLGMFGIHRFYLKRKLTGAIFCILSVSSLEFGNVYIASILMLISFIEGIFYIIESMVLLKNKYINNNEDKYAEKLKNSIDKEKNKVNVKIKEKAIEVTNKKESDEMGIIEVSDIEPVKIPKENVFNNTNNWIEKLDLPYERNIIKVVQVKEETISFYKKLCDFIDGELRKNKSSLNREVKRIGEQGGYYNNILYTIYCISEGHVTKTYSRNYYYNPEYSYRILEKHLGKNLKAEVFAKAQELEKYVSPPEGDTLTYFNLVEKGLPRVWWDMDGKLRNSREFSRKELNVLNVTPSRTTIVWDIHEAKKQIIILYLEIWRIISNGLKKNLKWEKNSKKTLQDIIDGKYIYFADYENRKILSSLIKISENAIREVMPNTQVLNIGNEQDNIEKYFPKEIVNDINKKIIEYKTSINGEKLMEILGDMIKKNPGDWKLRAEKILTAEADKRVSILIDYKEDENFIKIAKEIIKKADDENLLLLCLYGIEREEKLSQKNIKLLKNIIHPGNTSVYENIIQSKEVLSPELFNRLAELKKPIRKKIELDMDKVDKSKRELNETVEIVEEYIGDEEEKEESQEDNFKEKIRETEYDYKLTFKYRDFLNLILNKGPMKIEEGKKIAMDNGTLLNAFISDVNRELYEYIQDQVIVIEDNYIKIDDFYVDMIKELIMSEAKSKSKGS</sequence>
<dbReference type="RefSeq" id="WP_128752596.1">
    <property type="nucleotide sequence ID" value="NZ_CP035282.1"/>
</dbReference>
<evidence type="ECO:0000259" key="7">
    <source>
        <dbReference type="Pfam" id="PF05154"/>
    </source>
</evidence>
<evidence type="ECO:0000256" key="1">
    <source>
        <dbReference type="ARBA" id="ARBA00004141"/>
    </source>
</evidence>
<feature type="domain" description="TerB-C" evidence="8">
    <location>
        <begin position="559"/>
        <end position="690"/>
    </location>
</feature>
<comment type="subcellular location">
    <subcellularLocation>
        <location evidence="1">Membrane</location>
        <topology evidence="1">Multi-pass membrane protein</topology>
    </subcellularLocation>
</comment>
<dbReference type="InterPro" id="IPR028932">
    <property type="entry name" value="TerB-C"/>
</dbReference>
<reference evidence="10" key="1">
    <citation type="submission" date="2019-01" db="EMBL/GenBank/DDBJ databases">
        <title>Draft genomes of a novel of Sporanaerobacter strains.</title>
        <authorList>
            <person name="Ma S."/>
        </authorList>
    </citation>
    <scope>NUCLEOTIDE SEQUENCE [LARGE SCALE GENOMIC DNA]</scope>
    <source>
        <strain evidence="10">NJN-17</strain>
    </source>
</reference>
<evidence type="ECO:0000256" key="5">
    <source>
        <dbReference type="SAM" id="Coils"/>
    </source>
</evidence>
<dbReference type="InterPro" id="IPR007829">
    <property type="entry name" value="TM2"/>
</dbReference>
<feature type="transmembrane region" description="Helical" evidence="6">
    <location>
        <begin position="64"/>
        <end position="84"/>
    </location>
</feature>
<protein>
    <submittedName>
        <fullName evidence="9">NINE protein</fullName>
    </submittedName>
</protein>
<evidence type="ECO:0000313" key="10">
    <source>
        <dbReference type="Proteomes" id="UP000287969"/>
    </source>
</evidence>
<evidence type="ECO:0000256" key="3">
    <source>
        <dbReference type="ARBA" id="ARBA00022989"/>
    </source>
</evidence>
<organism evidence="9 10">
    <name type="scientific">Acidilutibacter cellobiosedens</name>
    <dbReference type="NCBI Taxonomy" id="2507161"/>
    <lineage>
        <taxon>Bacteria</taxon>
        <taxon>Bacillati</taxon>
        <taxon>Bacillota</taxon>
        <taxon>Tissierellia</taxon>
        <taxon>Tissierellales</taxon>
        <taxon>Acidilutibacteraceae</taxon>
        <taxon>Acidilutibacter</taxon>
    </lineage>
</organism>
<keyword evidence="2 6" id="KW-0812">Transmembrane</keyword>
<accession>A0A410QD37</accession>
<keyword evidence="4 6" id="KW-0472">Membrane</keyword>
<dbReference type="OrthoDB" id="1689967at2"/>
<evidence type="ECO:0000256" key="2">
    <source>
        <dbReference type="ARBA" id="ARBA00022692"/>
    </source>
</evidence>
<evidence type="ECO:0000256" key="6">
    <source>
        <dbReference type="SAM" id="Phobius"/>
    </source>
</evidence>
<feature type="domain" description="TM2" evidence="7">
    <location>
        <begin position="21"/>
        <end position="67"/>
    </location>
</feature>
<dbReference type="Pfam" id="PF05154">
    <property type="entry name" value="TM2"/>
    <property type="match status" value="1"/>
</dbReference>
<proteinExistence type="predicted"/>
<keyword evidence="10" id="KW-1185">Reference proteome</keyword>
<keyword evidence="5" id="KW-0175">Coiled coil</keyword>
<gene>
    <name evidence="9" type="ORF">EQM13_10165</name>
</gene>
<feature type="transmembrane region" description="Helical" evidence="6">
    <location>
        <begin position="24"/>
        <end position="43"/>
    </location>
</feature>
<evidence type="ECO:0000313" key="9">
    <source>
        <dbReference type="EMBL" id="QAT61933.1"/>
    </source>
</evidence>
<dbReference type="KEGG" id="spoa:EQM13_10165"/>
<feature type="coiled-coil region" evidence="5">
    <location>
        <begin position="566"/>
        <end position="600"/>
    </location>
</feature>
<dbReference type="EMBL" id="CP035282">
    <property type="protein sequence ID" value="QAT61933.1"/>
    <property type="molecule type" value="Genomic_DNA"/>
</dbReference>